<dbReference type="InterPro" id="IPR036249">
    <property type="entry name" value="Thioredoxin-like_sf"/>
</dbReference>
<dbReference type="InterPro" id="IPR040079">
    <property type="entry name" value="Glutathione_S-Trfase"/>
</dbReference>
<protein>
    <submittedName>
        <fullName evidence="4">Glutathione S-transferase</fullName>
    </submittedName>
</protein>
<dbReference type="SUPFAM" id="SSF47616">
    <property type="entry name" value="GST C-terminal domain-like"/>
    <property type="match status" value="1"/>
</dbReference>
<proteinExistence type="predicted"/>
<dbReference type="InterPro" id="IPR004045">
    <property type="entry name" value="Glutathione_S-Trfase_N"/>
</dbReference>
<sequence>MGKDHPDADLHPEATGLASLTVKAHSAPHSLKLYSGWFCPFVQRVWILLEEKKIQYQYLEVNPYYKPASLLSLNPRGLVPTLEYDNKPLYESTVLCEFLEEAFPDHSPRALPEDPYERARARIWIGFVGSRVIPAYHRFLQGQGDVGEQREEFLGHLKEFTREMDGEGPFFMGKEFGMVDIVMAPWALRLWVFDHFKGGLGVPDKGKGGEDEEVWERWRVWAEAVGSRKSVLETMSEREHYLPIYQRYADNTAQSELAKAIRKGRGVP</sequence>
<dbReference type="InterPro" id="IPR036282">
    <property type="entry name" value="Glutathione-S-Trfase_C_sf"/>
</dbReference>
<dbReference type="CDD" id="cd00570">
    <property type="entry name" value="GST_N_family"/>
    <property type="match status" value="1"/>
</dbReference>
<dbReference type="SUPFAM" id="SSF52833">
    <property type="entry name" value="Thioredoxin-like"/>
    <property type="match status" value="1"/>
</dbReference>
<evidence type="ECO:0000313" key="4">
    <source>
        <dbReference type="EMBL" id="KAF1956553.1"/>
    </source>
</evidence>
<keyword evidence="5" id="KW-1185">Reference proteome</keyword>
<dbReference type="Gene3D" id="3.40.30.10">
    <property type="entry name" value="Glutaredoxin"/>
    <property type="match status" value="1"/>
</dbReference>
<name>A0A6A5TUC9_9PLEO</name>
<dbReference type="Pfam" id="PF13410">
    <property type="entry name" value="GST_C_2"/>
    <property type="match status" value="1"/>
</dbReference>
<dbReference type="InterPro" id="IPR050983">
    <property type="entry name" value="GST_Omega/HSP26"/>
</dbReference>
<dbReference type="OrthoDB" id="4951845at2759"/>
<dbReference type="PANTHER" id="PTHR43968">
    <property type="match status" value="1"/>
</dbReference>
<evidence type="ECO:0000313" key="5">
    <source>
        <dbReference type="Proteomes" id="UP000800035"/>
    </source>
</evidence>
<reference evidence="4" key="1">
    <citation type="journal article" date="2020" name="Stud. Mycol.">
        <title>101 Dothideomycetes genomes: a test case for predicting lifestyles and emergence of pathogens.</title>
        <authorList>
            <person name="Haridas S."/>
            <person name="Albert R."/>
            <person name="Binder M."/>
            <person name="Bloem J."/>
            <person name="Labutti K."/>
            <person name="Salamov A."/>
            <person name="Andreopoulos B."/>
            <person name="Baker S."/>
            <person name="Barry K."/>
            <person name="Bills G."/>
            <person name="Bluhm B."/>
            <person name="Cannon C."/>
            <person name="Castanera R."/>
            <person name="Culley D."/>
            <person name="Daum C."/>
            <person name="Ezra D."/>
            <person name="Gonzalez J."/>
            <person name="Henrissat B."/>
            <person name="Kuo A."/>
            <person name="Liang C."/>
            <person name="Lipzen A."/>
            <person name="Lutzoni F."/>
            <person name="Magnuson J."/>
            <person name="Mondo S."/>
            <person name="Nolan M."/>
            <person name="Ohm R."/>
            <person name="Pangilinan J."/>
            <person name="Park H.-J."/>
            <person name="Ramirez L."/>
            <person name="Alfaro M."/>
            <person name="Sun H."/>
            <person name="Tritt A."/>
            <person name="Yoshinaga Y."/>
            <person name="Zwiers L.-H."/>
            <person name="Turgeon B."/>
            <person name="Goodwin S."/>
            <person name="Spatafora J."/>
            <person name="Crous P."/>
            <person name="Grigoriev I."/>
        </authorList>
    </citation>
    <scope>NUCLEOTIDE SEQUENCE</scope>
    <source>
        <strain evidence="4">CBS 675.92</strain>
    </source>
</reference>
<dbReference type="PRINTS" id="PR01625">
    <property type="entry name" value="GSTRNSFRASEO"/>
</dbReference>
<accession>A0A6A5TUC9</accession>
<evidence type="ECO:0000259" key="2">
    <source>
        <dbReference type="PROSITE" id="PS50404"/>
    </source>
</evidence>
<gene>
    <name evidence="4" type="ORF">CC80DRAFT_60348</name>
</gene>
<dbReference type="GO" id="GO:0045174">
    <property type="term" value="F:glutathione dehydrogenase (ascorbate) activity"/>
    <property type="evidence" value="ECO:0007669"/>
    <property type="project" value="UniProtKB-ARBA"/>
</dbReference>
<feature type="domain" description="GST C-terminal" evidence="3">
    <location>
        <begin position="114"/>
        <end position="244"/>
    </location>
</feature>
<dbReference type="GO" id="GO:0005737">
    <property type="term" value="C:cytoplasm"/>
    <property type="evidence" value="ECO:0007669"/>
    <property type="project" value="InterPro"/>
</dbReference>
<evidence type="ECO:0000259" key="3">
    <source>
        <dbReference type="PROSITE" id="PS50405"/>
    </source>
</evidence>
<dbReference type="SFLD" id="SFLDG00358">
    <property type="entry name" value="Main_(cytGST)"/>
    <property type="match status" value="1"/>
</dbReference>
<dbReference type="PROSITE" id="PS50404">
    <property type="entry name" value="GST_NTER"/>
    <property type="match status" value="1"/>
</dbReference>
<dbReference type="PANTHER" id="PTHR43968:SF13">
    <property type="entry name" value="GLUTATHIONE TRANSFERASE OMEGA-1"/>
    <property type="match status" value="1"/>
</dbReference>
<dbReference type="Gene3D" id="1.20.1050.10">
    <property type="match status" value="1"/>
</dbReference>
<dbReference type="EMBL" id="ML976991">
    <property type="protein sequence ID" value="KAF1956553.1"/>
    <property type="molecule type" value="Genomic_DNA"/>
</dbReference>
<dbReference type="Proteomes" id="UP000800035">
    <property type="component" value="Unassembled WGS sequence"/>
</dbReference>
<dbReference type="InterPro" id="IPR005442">
    <property type="entry name" value="GST_omega"/>
</dbReference>
<dbReference type="AlphaFoldDB" id="A0A6A5TUC9"/>
<organism evidence="4 5">
    <name type="scientific">Byssothecium circinans</name>
    <dbReference type="NCBI Taxonomy" id="147558"/>
    <lineage>
        <taxon>Eukaryota</taxon>
        <taxon>Fungi</taxon>
        <taxon>Dikarya</taxon>
        <taxon>Ascomycota</taxon>
        <taxon>Pezizomycotina</taxon>
        <taxon>Dothideomycetes</taxon>
        <taxon>Pleosporomycetidae</taxon>
        <taxon>Pleosporales</taxon>
        <taxon>Massarineae</taxon>
        <taxon>Massarinaceae</taxon>
        <taxon>Byssothecium</taxon>
    </lineage>
</organism>
<evidence type="ECO:0000256" key="1">
    <source>
        <dbReference type="ARBA" id="ARBA00023002"/>
    </source>
</evidence>
<dbReference type="SFLD" id="SFLDS00019">
    <property type="entry name" value="Glutathione_Transferase_(cytos"/>
    <property type="match status" value="1"/>
</dbReference>
<dbReference type="Pfam" id="PF13409">
    <property type="entry name" value="GST_N_2"/>
    <property type="match status" value="1"/>
</dbReference>
<feature type="domain" description="GST N-terminal" evidence="2">
    <location>
        <begin position="29"/>
        <end position="107"/>
    </location>
</feature>
<keyword evidence="1" id="KW-0560">Oxidoreductase</keyword>
<dbReference type="InterPro" id="IPR010987">
    <property type="entry name" value="Glutathione-S-Trfase_C-like"/>
</dbReference>
<dbReference type="PROSITE" id="PS50405">
    <property type="entry name" value="GST_CTER"/>
    <property type="match status" value="1"/>
</dbReference>
<keyword evidence="4" id="KW-0808">Transferase</keyword>
<dbReference type="GO" id="GO:0004364">
    <property type="term" value="F:glutathione transferase activity"/>
    <property type="evidence" value="ECO:0007669"/>
    <property type="project" value="InterPro"/>
</dbReference>